<dbReference type="CDD" id="cd07377">
    <property type="entry name" value="WHTH_GntR"/>
    <property type="match status" value="1"/>
</dbReference>
<evidence type="ECO:0000256" key="2">
    <source>
        <dbReference type="ARBA" id="ARBA00023125"/>
    </source>
</evidence>
<proteinExistence type="predicted"/>
<keyword evidence="1" id="KW-0805">Transcription regulation</keyword>
<sequence>MCQQTGCYRAVVTDGLSEPLTRRPVPDVIAERITATIANGALKPGERLPSEPVLAKQLNVGRTSLREALRKLSTLGIIEVVRGKGTFVCEPPADDPTTQYVRWSLDEGFALTELLEARIGLETTAAGLACTRATDDELRELNRLRIAHDEAHEHDLDALVHTDEALHEAIMNASHNVVLIGLYKPLVPEMVEFRRRTLALPHSGTRSDDHRFMVDAIARRAPVAARQAVAEHLWIFYQEVRAVAAPGDDIIAPESVRAFV</sequence>
<dbReference type="GO" id="GO:0003677">
    <property type="term" value="F:DNA binding"/>
    <property type="evidence" value="ECO:0007669"/>
    <property type="project" value="UniProtKB-KW"/>
</dbReference>
<evidence type="ECO:0000313" key="6">
    <source>
        <dbReference type="Proteomes" id="UP000315677"/>
    </source>
</evidence>
<evidence type="ECO:0000256" key="1">
    <source>
        <dbReference type="ARBA" id="ARBA00023015"/>
    </source>
</evidence>
<dbReference type="Proteomes" id="UP000315677">
    <property type="component" value="Unassembled WGS sequence"/>
</dbReference>
<dbReference type="InterPro" id="IPR011711">
    <property type="entry name" value="GntR_C"/>
</dbReference>
<dbReference type="EMBL" id="VFPA01000003">
    <property type="protein sequence ID" value="TQM09058.1"/>
    <property type="molecule type" value="Genomic_DNA"/>
</dbReference>
<dbReference type="AlphaFoldDB" id="A0A543DI91"/>
<gene>
    <name evidence="5" type="ORF">FB558_4799</name>
</gene>
<keyword evidence="6" id="KW-1185">Reference proteome</keyword>
<dbReference type="OrthoDB" id="4535513at2"/>
<dbReference type="PRINTS" id="PR00035">
    <property type="entry name" value="HTHGNTR"/>
</dbReference>
<dbReference type="SMART" id="SM00345">
    <property type="entry name" value="HTH_GNTR"/>
    <property type="match status" value="1"/>
</dbReference>
<name>A0A543DI91_9PSEU</name>
<dbReference type="PANTHER" id="PTHR43537">
    <property type="entry name" value="TRANSCRIPTIONAL REGULATOR, GNTR FAMILY"/>
    <property type="match status" value="1"/>
</dbReference>
<dbReference type="SMART" id="SM00895">
    <property type="entry name" value="FCD"/>
    <property type="match status" value="1"/>
</dbReference>
<dbReference type="Gene3D" id="1.10.10.10">
    <property type="entry name" value="Winged helix-like DNA-binding domain superfamily/Winged helix DNA-binding domain"/>
    <property type="match status" value="1"/>
</dbReference>
<dbReference type="Pfam" id="PF07729">
    <property type="entry name" value="FCD"/>
    <property type="match status" value="1"/>
</dbReference>
<keyword evidence="2" id="KW-0238">DNA-binding</keyword>
<dbReference type="Pfam" id="PF00392">
    <property type="entry name" value="GntR"/>
    <property type="match status" value="1"/>
</dbReference>
<dbReference type="PROSITE" id="PS50949">
    <property type="entry name" value="HTH_GNTR"/>
    <property type="match status" value="1"/>
</dbReference>
<dbReference type="InterPro" id="IPR000524">
    <property type="entry name" value="Tscrpt_reg_HTH_GntR"/>
</dbReference>
<dbReference type="PANTHER" id="PTHR43537:SF5">
    <property type="entry name" value="UXU OPERON TRANSCRIPTIONAL REGULATOR"/>
    <property type="match status" value="1"/>
</dbReference>
<feature type="domain" description="HTH gntR-type" evidence="4">
    <location>
        <begin position="23"/>
        <end position="91"/>
    </location>
</feature>
<reference evidence="5 6" key="1">
    <citation type="submission" date="2019-06" db="EMBL/GenBank/DDBJ databases">
        <title>Sequencing the genomes of 1000 actinobacteria strains.</title>
        <authorList>
            <person name="Klenk H.-P."/>
        </authorList>
    </citation>
    <scope>NUCLEOTIDE SEQUENCE [LARGE SCALE GENOMIC DNA]</scope>
    <source>
        <strain evidence="5 6">DSM 45301</strain>
    </source>
</reference>
<accession>A0A543DI91</accession>
<protein>
    <submittedName>
        <fullName evidence="5">GntR family transcriptional regulator</fullName>
    </submittedName>
</protein>
<dbReference type="InterPro" id="IPR036390">
    <property type="entry name" value="WH_DNA-bd_sf"/>
</dbReference>
<evidence type="ECO:0000313" key="5">
    <source>
        <dbReference type="EMBL" id="TQM09058.1"/>
    </source>
</evidence>
<dbReference type="SUPFAM" id="SSF46785">
    <property type="entry name" value="Winged helix' DNA-binding domain"/>
    <property type="match status" value="1"/>
</dbReference>
<dbReference type="InterPro" id="IPR036388">
    <property type="entry name" value="WH-like_DNA-bd_sf"/>
</dbReference>
<dbReference type="GO" id="GO:0003700">
    <property type="term" value="F:DNA-binding transcription factor activity"/>
    <property type="evidence" value="ECO:0007669"/>
    <property type="project" value="InterPro"/>
</dbReference>
<keyword evidence="3" id="KW-0804">Transcription</keyword>
<dbReference type="InterPro" id="IPR008920">
    <property type="entry name" value="TF_FadR/GntR_C"/>
</dbReference>
<comment type="caution">
    <text evidence="5">The sequence shown here is derived from an EMBL/GenBank/DDBJ whole genome shotgun (WGS) entry which is preliminary data.</text>
</comment>
<dbReference type="SUPFAM" id="SSF48008">
    <property type="entry name" value="GntR ligand-binding domain-like"/>
    <property type="match status" value="1"/>
</dbReference>
<evidence type="ECO:0000256" key="3">
    <source>
        <dbReference type="ARBA" id="ARBA00023163"/>
    </source>
</evidence>
<evidence type="ECO:0000259" key="4">
    <source>
        <dbReference type="PROSITE" id="PS50949"/>
    </source>
</evidence>
<dbReference type="Gene3D" id="1.20.120.530">
    <property type="entry name" value="GntR ligand-binding domain-like"/>
    <property type="match status" value="1"/>
</dbReference>
<organism evidence="5 6">
    <name type="scientific">Pseudonocardia kunmingensis</name>
    <dbReference type="NCBI Taxonomy" id="630975"/>
    <lineage>
        <taxon>Bacteria</taxon>
        <taxon>Bacillati</taxon>
        <taxon>Actinomycetota</taxon>
        <taxon>Actinomycetes</taxon>
        <taxon>Pseudonocardiales</taxon>
        <taxon>Pseudonocardiaceae</taxon>
        <taxon>Pseudonocardia</taxon>
    </lineage>
</organism>